<dbReference type="Pfam" id="PF00172">
    <property type="entry name" value="Zn_clus"/>
    <property type="match status" value="1"/>
</dbReference>
<feature type="domain" description="Zn(2)-C6 fungal-type" evidence="5">
    <location>
        <begin position="12"/>
        <end position="48"/>
    </location>
</feature>
<keyword evidence="4" id="KW-1133">Transmembrane helix</keyword>
<evidence type="ECO:0000256" key="2">
    <source>
        <dbReference type="ARBA" id="ARBA00023242"/>
    </source>
</evidence>
<dbReference type="OrthoDB" id="5818554at2759"/>
<dbReference type="Proteomes" id="UP000005426">
    <property type="component" value="Unassembled WGS sequence"/>
</dbReference>
<keyword evidence="2" id="KW-0539">Nucleus</keyword>
<evidence type="ECO:0000313" key="6">
    <source>
        <dbReference type="EMBL" id="EHK49390.1"/>
    </source>
</evidence>
<protein>
    <recommendedName>
        <fullName evidence="5">Zn(2)-C6 fungal-type domain-containing protein</fullName>
    </recommendedName>
</protein>
<sequence length="603" mass="68527">MTSSTGKRSYRACQRCRSRKTRCDLDSIGEPKAPPCFSCYRSGSKCVLASSLRGRAFRQYRGPKTQPILLPQQPSIESDCDSPDAPIDDSEEELCSELRNPADALQILARSGETRQDKPPSSPSAGTSPIHDPVNTSRNNTHPSGRNVQAQPNQPASNTKLEHYELVQRGLLGLGLVADLLEIFSRRYHPYCPIVPSSLLLISGTECFNSADYLLLTIILTIASRDEPEYTVTHRHCWEHTQRLLLDVLLAQPWTQSPQTVRGLLLLAEWLPHVQLNHASTGEPDSLFAEGRTAWTMIGMAIRHAYLLRLDLAAFRKDNIREEKHGTDQERLIWTHIYIADRQISVRLGQSFWSRGPSLSSNFTAKDFPSLQHLPNSEGVDYANVLHSTLELTQILHNVQDLLYSSRERTLTLVFAGDYSRYLEDFQKAATVWYDTWNPLLVTRRANNCVMLMYEYLCLYINAFSFQAVLTRLSRTRRAATDKKELRHEAQNQPFPKGLMASPDCRWIYDAIFAAIKILKIMNELNPNDEMRFLPSRYYLYGIYAAVFLYKAVFSGAYSGDEQKREVATLVQGFATALDSVASINFHVCCKYSGMLRKLWARR</sequence>
<dbReference type="Gene3D" id="4.10.240.10">
    <property type="entry name" value="Zn(2)-C6 fungal-type DNA-binding domain"/>
    <property type="match status" value="1"/>
</dbReference>
<dbReference type="GO" id="GO:0005634">
    <property type="term" value="C:nucleus"/>
    <property type="evidence" value="ECO:0007669"/>
    <property type="project" value="TreeGrafter"/>
</dbReference>
<proteinExistence type="predicted"/>
<evidence type="ECO:0000256" key="4">
    <source>
        <dbReference type="SAM" id="Phobius"/>
    </source>
</evidence>
<keyword evidence="7" id="KW-1185">Reference proteome</keyword>
<accession>G9NHX1</accession>
<keyword evidence="1" id="KW-0479">Metal-binding</keyword>
<dbReference type="EMBL" id="ABDG02000016">
    <property type="protein sequence ID" value="EHK49390.1"/>
    <property type="molecule type" value="Genomic_DNA"/>
</dbReference>
<dbReference type="GO" id="GO:0008270">
    <property type="term" value="F:zinc ion binding"/>
    <property type="evidence" value="ECO:0007669"/>
    <property type="project" value="InterPro"/>
</dbReference>
<dbReference type="PROSITE" id="PS50048">
    <property type="entry name" value="ZN2_CY6_FUNGAL_2"/>
    <property type="match status" value="1"/>
</dbReference>
<dbReference type="AlphaFoldDB" id="G9NHX1"/>
<dbReference type="HOGENOM" id="CLU_012590_2_0_1"/>
<evidence type="ECO:0000256" key="3">
    <source>
        <dbReference type="SAM" id="MobiDB-lite"/>
    </source>
</evidence>
<evidence type="ECO:0000313" key="7">
    <source>
        <dbReference type="Proteomes" id="UP000005426"/>
    </source>
</evidence>
<comment type="caution">
    <text evidence="6">The sequence shown here is derived from an EMBL/GenBank/DDBJ whole genome shotgun (WGS) entry which is preliminary data.</text>
</comment>
<organism evidence="6 7">
    <name type="scientific">Hypocrea atroviridis (strain ATCC 20476 / IMI 206040)</name>
    <name type="common">Trichoderma atroviride</name>
    <dbReference type="NCBI Taxonomy" id="452589"/>
    <lineage>
        <taxon>Eukaryota</taxon>
        <taxon>Fungi</taxon>
        <taxon>Dikarya</taxon>
        <taxon>Ascomycota</taxon>
        <taxon>Pezizomycotina</taxon>
        <taxon>Sordariomycetes</taxon>
        <taxon>Hypocreomycetidae</taxon>
        <taxon>Hypocreales</taxon>
        <taxon>Hypocreaceae</taxon>
        <taxon>Trichoderma</taxon>
    </lineage>
</organism>
<feature type="compositionally biased region" description="Polar residues" evidence="3">
    <location>
        <begin position="134"/>
        <end position="156"/>
    </location>
</feature>
<name>G9NHX1_HYPAI</name>
<dbReference type="GO" id="GO:0006351">
    <property type="term" value="P:DNA-templated transcription"/>
    <property type="evidence" value="ECO:0007669"/>
    <property type="project" value="InterPro"/>
</dbReference>
<dbReference type="PANTHER" id="PTHR31644">
    <property type="entry name" value="TRANSCRIPTIONAL ACTIVATOR ARO80-RELATED"/>
    <property type="match status" value="1"/>
</dbReference>
<feature type="compositionally biased region" description="Acidic residues" evidence="3">
    <location>
        <begin position="78"/>
        <end position="92"/>
    </location>
</feature>
<evidence type="ECO:0000256" key="1">
    <source>
        <dbReference type="ARBA" id="ARBA00022723"/>
    </source>
</evidence>
<feature type="region of interest" description="Disordered" evidence="3">
    <location>
        <begin position="112"/>
        <end position="156"/>
    </location>
</feature>
<gene>
    <name evidence="6" type="ORF">TRIATDRAFT_173455</name>
</gene>
<dbReference type="SMART" id="SM00066">
    <property type="entry name" value="GAL4"/>
    <property type="match status" value="1"/>
</dbReference>
<dbReference type="SUPFAM" id="SSF57701">
    <property type="entry name" value="Zn2/Cys6 DNA-binding domain"/>
    <property type="match status" value="1"/>
</dbReference>
<feature type="non-terminal residue" evidence="6">
    <location>
        <position position="603"/>
    </location>
</feature>
<dbReference type="InterPro" id="IPR036864">
    <property type="entry name" value="Zn2-C6_fun-type_DNA-bd_sf"/>
</dbReference>
<dbReference type="GO" id="GO:0003677">
    <property type="term" value="F:DNA binding"/>
    <property type="evidence" value="ECO:0007669"/>
    <property type="project" value="InterPro"/>
</dbReference>
<dbReference type="PANTHER" id="PTHR31644:SF1">
    <property type="entry name" value="ZN(II)2CYS6 TRANSCRIPTION FACTOR (EUROFUNG)"/>
    <property type="match status" value="1"/>
</dbReference>
<dbReference type="CDD" id="cd00067">
    <property type="entry name" value="GAL4"/>
    <property type="match status" value="1"/>
</dbReference>
<feature type="region of interest" description="Disordered" evidence="3">
    <location>
        <begin position="63"/>
        <end position="92"/>
    </location>
</feature>
<dbReference type="InterPro" id="IPR007219">
    <property type="entry name" value="XnlR_reg_dom"/>
</dbReference>
<keyword evidence="4" id="KW-0472">Membrane</keyword>
<dbReference type="GO" id="GO:0000981">
    <property type="term" value="F:DNA-binding transcription factor activity, RNA polymerase II-specific"/>
    <property type="evidence" value="ECO:0007669"/>
    <property type="project" value="InterPro"/>
</dbReference>
<dbReference type="eggNOG" id="ENOG502SIZT">
    <property type="taxonomic scope" value="Eukaryota"/>
</dbReference>
<dbReference type="PROSITE" id="PS00463">
    <property type="entry name" value="ZN2_CY6_FUNGAL_1"/>
    <property type="match status" value="1"/>
</dbReference>
<dbReference type="SMART" id="SM00906">
    <property type="entry name" value="Fungal_trans"/>
    <property type="match status" value="1"/>
</dbReference>
<reference evidence="6 7" key="1">
    <citation type="journal article" date="2011" name="Genome Biol.">
        <title>Comparative genome sequence analysis underscores mycoparasitism as the ancestral life style of Trichoderma.</title>
        <authorList>
            <person name="Kubicek C.P."/>
            <person name="Herrera-Estrella A."/>
            <person name="Seidl-Seiboth V."/>
            <person name="Martinez D.A."/>
            <person name="Druzhinina I.S."/>
            <person name="Thon M."/>
            <person name="Zeilinger S."/>
            <person name="Casas-Flores S."/>
            <person name="Horwitz B.A."/>
            <person name="Mukherjee P.K."/>
            <person name="Mukherjee M."/>
            <person name="Kredics L."/>
            <person name="Alcaraz L.D."/>
            <person name="Aerts A."/>
            <person name="Antal Z."/>
            <person name="Atanasova L."/>
            <person name="Cervantes-Badillo M.G."/>
            <person name="Challacombe J."/>
            <person name="Chertkov O."/>
            <person name="McCluskey K."/>
            <person name="Coulpier F."/>
            <person name="Deshpande N."/>
            <person name="von Doehren H."/>
            <person name="Ebbole D.J."/>
            <person name="Esquivel-Naranjo E.U."/>
            <person name="Fekete E."/>
            <person name="Flipphi M."/>
            <person name="Glaser F."/>
            <person name="Gomez-Rodriguez E.Y."/>
            <person name="Gruber S."/>
            <person name="Han C."/>
            <person name="Henrissat B."/>
            <person name="Hermosa R."/>
            <person name="Hernandez-Onate M."/>
            <person name="Karaffa L."/>
            <person name="Kosti I."/>
            <person name="Le Crom S."/>
            <person name="Lindquist E."/>
            <person name="Lucas S."/>
            <person name="Luebeck M."/>
            <person name="Luebeck P.S."/>
            <person name="Margeot A."/>
            <person name="Metz B."/>
            <person name="Misra M."/>
            <person name="Nevalainen H."/>
            <person name="Omann M."/>
            <person name="Packer N."/>
            <person name="Perrone G."/>
            <person name="Uresti-Rivera E.E."/>
            <person name="Salamov A."/>
            <person name="Schmoll M."/>
            <person name="Seiboth B."/>
            <person name="Shapiro H."/>
            <person name="Sukno S."/>
            <person name="Tamayo-Ramos J.A."/>
            <person name="Tisch D."/>
            <person name="Wiest A."/>
            <person name="Wilkinson H.H."/>
            <person name="Zhang M."/>
            <person name="Coutinho P.M."/>
            <person name="Kenerley C.M."/>
            <person name="Monte E."/>
            <person name="Baker S.E."/>
            <person name="Grigoriev I.V."/>
        </authorList>
    </citation>
    <scope>NUCLEOTIDE SEQUENCE [LARGE SCALE GENOMIC DNA]</scope>
    <source>
        <strain evidence="7">ATCC 20476 / IMI 206040</strain>
    </source>
</reference>
<evidence type="ECO:0000259" key="5">
    <source>
        <dbReference type="PROSITE" id="PS50048"/>
    </source>
</evidence>
<dbReference type="InterPro" id="IPR052780">
    <property type="entry name" value="AAA_Catabolism_Regulators"/>
</dbReference>
<dbReference type="InterPro" id="IPR001138">
    <property type="entry name" value="Zn2Cys6_DnaBD"/>
</dbReference>
<feature type="transmembrane region" description="Helical" evidence="4">
    <location>
        <begin position="538"/>
        <end position="558"/>
    </location>
</feature>
<dbReference type="STRING" id="452589.G9NHX1"/>
<keyword evidence="4" id="KW-0812">Transmembrane</keyword>
<dbReference type="OMA" id="TESHICH"/>
<dbReference type="CDD" id="cd12148">
    <property type="entry name" value="fungal_TF_MHR"/>
    <property type="match status" value="1"/>
</dbReference>